<dbReference type="AlphaFoldDB" id="D1QQ00"/>
<accession>D1QQ00</accession>
<proteinExistence type="predicted"/>
<organism evidence="1 2">
    <name type="scientific">Segatella oris F0302</name>
    <dbReference type="NCBI Taxonomy" id="649760"/>
    <lineage>
        <taxon>Bacteria</taxon>
        <taxon>Pseudomonadati</taxon>
        <taxon>Bacteroidota</taxon>
        <taxon>Bacteroidia</taxon>
        <taxon>Bacteroidales</taxon>
        <taxon>Prevotellaceae</taxon>
        <taxon>Segatella</taxon>
    </lineage>
</organism>
<protein>
    <submittedName>
        <fullName evidence="1">Uncharacterized protein</fullName>
    </submittedName>
</protein>
<gene>
    <name evidence="1" type="ORF">HMPREF0971_01047</name>
</gene>
<name>D1QQ00_9BACT</name>
<dbReference type="EMBL" id="ACUZ02000021">
    <property type="protein sequence ID" value="EFB32594.1"/>
    <property type="molecule type" value="Genomic_DNA"/>
</dbReference>
<comment type="caution">
    <text evidence="1">The sequence shown here is derived from an EMBL/GenBank/DDBJ whole genome shotgun (WGS) entry which is preliminary data.</text>
</comment>
<sequence>MPLSFLLFSLFLSIFLIVNTLTSGLKTRVFSNEKVPILNIVSI</sequence>
<evidence type="ECO:0000313" key="1">
    <source>
        <dbReference type="EMBL" id="EFB32594.1"/>
    </source>
</evidence>
<dbReference type="HOGENOM" id="CLU_3237745_0_0_10"/>
<evidence type="ECO:0000313" key="2">
    <source>
        <dbReference type="Proteomes" id="UP000004079"/>
    </source>
</evidence>
<reference evidence="1 2" key="1">
    <citation type="submission" date="2009-11" db="EMBL/GenBank/DDBJ databases">
        <authorList>
            <person name="Weinstock G."/>
            <person name="Sodergren E."/>
            <person name="Clifton S."/>
            <person name="Fulton L."/>
            <person name="Fulton B."/>
            <person name="Courtney L."/>
            <person name="Fronick C."/>
            <person name="Harrison M."/>
            <person name="Strong C."/>
            <person name="Farmer C."/>
            <person name="Delahaunty K."/>
            <person name="Markovic C."/>
            <person name="Hall O."/>
            <person name="Minx P."/>
            <person name="Tomlinson C."/>
            <person name="Mitreva M."/>
            <person name="Nelson J."/>
            <person name="Hou S."/>
            <person name="Wollam A."/>
            <person name="Pepin K.H."/>
            <person name="Johnson M."/>
            <person name="Bhonagiri V."/>
            <person name="Nash W.E."/>
            <person name="Warren W."/>
            <person name="Chinwalla A."/>
            <person name="Mardis E.R."/>
            <person name="Wilson R.K."/>
        </authorList>
    </citation>
    <scope>NUCLEOTIDE SEQUENCE [LARGE SCALE GENOMIC DNA]</scope>
    <source>
        <strain evidence="1 2">F0302</strain>
    </source>
</reference>
<dbReference type="Proteomes" id="UP000004079">
    <property type="component" value="Unassembled WGS sequence"/>
</dbReference>